<organism evidence="1 2">
    <name type="scientific">Orlajensenia flava</name>
    <dbReference type="NCBI Taxonomy" id="2565934"/>
    <lineage>
        <taxon>Bacteria</taxon>
        <taxon>Bacillati</taxon>
        <taxon>Actinomycetota</taxon>
        <taxon>Actinomycetes</taxon>
        <taxon>Micrococcales</taxon>
        <taxon>Microbacteriaceae</taxon>
        <taxon>Orlajensenia</taxon>
    </lineage>
</organism>
<reference evidence="1 2" key="1">
    <citation type="submission" date="2019-04" db="EMBL/GenBank/DDBJ databases">
        <authorList>
            <person name="Jiang L."/>
        </authorList>
    </citation>
    <scope>NUCLEOTIDE SEQUENCE [LARGE SCALE GENOMIC DNA]</scope>
    <source>
        <strain evidence="1 2">YIM 131861</strain>
    </source>
</reference>
<dbReference type="AlphaFoldDB" id="A0A4S4FE87"/>
<dbReference type="OrthoDB" id="9987961at2"/>
<dbReference type="Proteomes" id="UP000307380">
    <property type="component" value="Unassembled WGS sequence"/>
</dbReference>
<dbReference type="EMBL" id="SSSN01000021">
    <property type="protein sequence ID" value="THG28391.1"/>
    <property type="molecule type" value="Genomic_DNA"/>
</dbReference>
<gene>
    <name evidence="1" type="ORF">E6C70_16525</name>
</gene>
<proteinExistence type="predicted"/>
<protein>
    <submittedName>
        <fullName evidence="1">Uncharacterized protein</fullName>
    </submittedName>
</protein>
<keyword evidence="2" id="KW-1185">Reference proteome</keyword>
<sequence>MRIGYRADQRFWLHVPPAFPTDEFATIVEWEADVTERYSSGRPAATRDELDLVRRNARDAVSRLTSTVTFGLQFWPLQAPLCVLLHVEVAPPLSADADLASELLGEVALAIRPQVESVAVAGIGDGISARFIGARTDERGEPEAGIGYILSGPECAVRITSEPTSTTVIGLIDVPLREVVSTMRVLE</sequence>
<name>A0A4S4FE87_9MICO</name>
<evidence type="ECO:0000313" key="2">
    <source>
        <dbReference type="Proteomes" id="UP000307380"/>
    </source>
</evidence>
<comment type="caution">
    <text evidence="1">The sequence shown here is derived from an EMBL/GenBank/DDBJ whole genome shotgun (WGS) entry which is preliminary data.</text>
</comment>
<accession>A0A4S4FE87</accession>
<evidence type="ECO:0000313" key="1">
    <source>
        <dbReference type="EMBL" id="THG28391.1"/>
    </source>
</evidence>
<dbReference type="RefSeq" id="WP_136425580.1">
    <property type="nucleotide sequence ID" value="NZ_SSSN01000021.1"/>
</dbReference>